<accession>A0AAE0YQ53</accession>
<reference evidence="1" key="1">
    <citation type="journal article" date="2023" name="G3 (Bethesda)">
        <title>A reference genome for the long-term kleptoplast-retaining sea slug Elysia crispata morphotype clarki.</title>
        <authorList>
            <person name="Eastman K.E."/>
            <person name="Pendleton A.L."/>
            <person name="Shaikh M.A."/>
            <person name="Suttiyut T."/>
            <person name="Ogas R."/>
            <person name="Tomko P."/>
            <person name="Gavelis G."/>
            <person name="Widhalm J.R."/>
            <person name="Wisecaver J.H."/>
        </authorList>
    </citation>
    <scope>NUCLEOTIDE SEQUENCE</scope>
    <source>
        <strain evidence="1">ECLA1</strain>
    </source>
</reference>
<name>A0AAE0YQ53_9GAST</name>
<dbReference type="EMBL" id="JAWDGP010005686">
    <property type="protein sequence ID" value="KAK3754153.1"/>
    <property type="molecule type" value="Genomic_DNA"/>
</dbReference>
<organism evidence="1 2">
    <name type="scientific">Elysia crispata</name>
    <name type="common">lettuce slug</name>
    <dbReference type="NCBI Taxonomy" id="231223"/>
    <lineage>
        <taxon>Eukaryota</taxon>
        <taxon>Metazoa</taxon>
        <taxon>Spiralia</taxon>
        <taxon>Lophotrochozoa</taxon>
        <taxon>Mollusca</taxon>
        <taxon>Gastropoda</taxon>
        <taxon>Heterobranchia</taxon>
        <taxon>Euthyneura</taxon>
        <taxon>Panpulmonata</taxon>
        <taxon>Sacoglossa</taxon>
        <taxon>Placobranchoidea</taxon>
        <taxon>Plakobranchidae</taxon>
        <taxon>Elysia</taxon>
    </lineage>
</organism>
<evidence type="ECO:0000313" key="2">
    <source>
        <dbReference type="Proteomes" id="UP001283361"/>
    </source>
</evidence>
<proteinExistence type="predicted"/>
<evidence type="ECO:0000313" key="1">
    <source>
        <dbReference type="EMBL" id="KAK3754153.1"/>
    </source>
</evidence>
<sequence length="88" mass="9878">MVAPAVFPRPSCTFLELSSSVFSDLDCLERTADEGMGGKQEKKRLEEENRLRYAASGKAVNCVEEIRRDENEEECDHESLFPPAIVAE</sequence>
<keyword evidence="2" id="KW-1185">Reference proteome</keyword>
<gene>
    <name evidence="1" type="ORF">RRG08_024226</name>
</gene>
<dbReference type="AlphaFoldDB" id="A0AAE0YQ53"/>
<comment type="caution">
    <text evidence="1">The sequence shown here is derived from an EMBL/GenBank/DDBJ whole genome shotgun (WGS) entry which is preliminary data.</text>
</comment>
<dbReference type="Proteomes" id="UP001283361">
    <property type="component" value="Unassembled WGS sequence"/>
</dbReference>
<protein>
    <submittedName>
        <fullName evidence="1">Uncharacterized protein</fullName>
    </submittedName>
</protein>